<dbReference type="SUPFAM" id="SSF159941">
    <property type="entry name" value="MM3350-like"/>
    <property type="match status" value="1"/>
</dbReference>
<dbReference type="InterPro" id="IPR024047">
    <property type="entry name" value="MM3350-like_sf"/>
</dbReference>
<sequence>MNYICKIELNEITPKIWREFRIHPDVTFHQLHKIIQVVMGWENCHLYEFRLNGQEIRLPDPELAAREDHEVLNARRETVQKHVHEEGSVFTYVYDFGDDWQHTVTLVRTDPSTASDPAPLCLDGARSCPQEDVGGVWGHQHMLEVLSTPDHPEREQFTGWIREGYDPEYFSCNEVNAELQNRKDKLIPKSFLQRPASPKSVKLTKPALNKHLKQLSNDQLIELVKACYGASKDMGKFLAVKILGDEALESMFHEYRKKVEQEFFPERGIGKLRLQEARAAISEFERLTESVERTLELKLIYVEMGVSYTLTYGDIDVRFYYSMASMYANVISMVNDDETGEWFDAYEERLEAIVLSTRGIGWGFHDNLADLHAQLQWV</sequence>
<dbReference type="Pfam" id="PF07929">
    <property type="entry name" value="PRiA4_ORF3"/>
    <property type="match status" value="1"/>
</dbReference>
<dbReference type="PANTHER" id="PTHR41878">
    <property type="entry name" value="LEXA REPRESSOR-RELATED"/>
    <property type="match status" value="1"/>
</dbReference>
<dbReference type="InterPro" id="IPR012912">
    <property type="entry name" value="Plasmid_pRiA4b_Orf3-like"/>
</dbReference>
<evidence type="ECO:0000313" key="2">
    <source>
        <dbReference type="EMBL" id="UQZ85408.1"/>
    </source>
</evidence>
<keyword evidence="3" id="KW-1185">Reference proteome</keyword>
<feature type="domain" description="Plasmid pRiA4b Orf3-like" evidence="1">
    <location>
        <begin position="3"/>
        <end position="173"/>
    </location>
</feature>
<dbReference type="RefSeq" id="WP_249861043.1">
    <property type="nucleotide sequence ID" value="NZ_CP027059.1"/>
</dbReference>
<dbReference type="Gene3D" id="3.10.290.30">
    <property type="entry name" value="MM3350-like"/>
    <property type="match status" value="1"/>
</dbReference>
<accession>A0ABY4RV68</accession>
<evidence type="ECO:0000259" key="1">
    <source>
        <dbReference type="Pfam" id="PF07929"/>
    </source>
</evidence>
<reference evidence="2" key="2">
    <citation type="journal article" date="2021" name="J Anim Sci Technol">
        <title>Complete genome sequence of Paenibacillus konkukensis sp. nov. SK3146 as a potential probiotic strain.</title>
        <authorList>
            <person name="Jung H.I."/>
            <person name="Park S."/>
            <person name="Niu K.M."/>
            <person name="Lee S.W."/>
            <person name="Kothari D."/>
            <person name="Yi K.J."/>
            <person name="Kim S.K."/>
        </authorList>
    </citation>
    <scope>NUCLEOTIDE SEQUENCE</scope>
    <source>
        <strain evidence="2">SK3146</strain>
    </source>
</reference>
<dbReference type="Proteomes" id="UP001057134">
    <property type="component" value="Chromosome"/>
</dbReference>
<organism evidence="2 3">
    <name type="scientific">Paenibacillus konkukensis</name>
    <dbReference type="NCBI Taxonomy" id="2020716"/>
    <lineage>
        <taxon>Bacteria</taxon>
        <taxon>Bacillati</taxon>
        <taxon>Bacillota</taxon>
        <taxon>Bacilli</taxon>
        <taxon>Bacillales</taxon>
        <taxon>Paenibacillaceae</taxon>
        <taxon>Paenibacillus</taxon>
    </lineage>
</organism>
<dbReference type="PANTHER" id="PTHR41878:SF1">
    <property type="entry name" value="TNPR PROTEIN"/>
    <property type="match status" value="1"/>
</dbReference>
<gene>
    <name evidence="2" type="ORF">SK3146_04697</name>
</gene>
<name>A0ABY4RV68_9BACL</name>
<reference evidence="2" key="1">
    <citation type="submission" date="2018-02" db="EMBL/GenBank/DDBJ databases">
        <authorList>
            <person name="Kim S.-K."/>
            <person name="Jung H.-I."/>
            <person name="Lee S.-W."/>
        </authorList>
    </citation>
    <scope>NUCLEOTIDE SEQUENCE</scope>
    <source>
        <strain evidence="2">SK3146</strain>
    </source>
</reference>
<protein>
    <submittedName>
        <fullName evidence="2">Plasmid pRiA4b ORF-3-like protein</fullName>
    </submittedName>
</protein>
<evidence type="ECO:0000313" key="3">
    <source>
        <dbReference type="Proteomes" id="UP001057134"/>
    </source>
</evidence>
<proteinExistence type="predicted"/>
<dbReference type="EMBL" id="CP027059">
    <property type="protein sequence ID" value="UQZ85408.1"/>
    <property type="molecule type" value="Genomic_DNA"/>
</dbReference>